<dbReference type="Proteomes" id="UP000029453">
    <property type="component" value="Unassembled WGS sequence"/>
</dbReference>
<organism evidence="2 3">
    <name type="scientific">Paenibacillus popilliae ATCC 14706</name>
    <dbReference type="NCBI Taxonomy" id="1212764"/>
    <lineage>
        <taxon>Bacteria</taxon>
        <taxon>Bacillati</taxon>
        <taxon>Bacillota</taxon>
        <taxon>Bacilli</taxon>
        <taxon>Bacillales</taxon>
        <taxon>Paenibacillaceae</taxon>
        <taxon>Paenibacillus</taxon>
    </lineage>
</organism>
<accession>M9M1I0</accession>
<dbReference type="Pfam" id="PF12323">
    <property type="entry name" value="HTH_OrfB_IS605"/>
    <property type="match status" value="1"/>
</dbReference>
<feature type="domain" description="Transposase putative helix-turn-helix" evidence="1">
    <location>
        <begin position="7"/>
        <end position="34"/>
    </location>
</feature>
<dbReference type="AlphaFoldDB" id="M9M1I0"/>
<dbReference type="RefSeq" id="WP_006286238.1">
    <property type="nucleotide sequence ID" value="NZ_BALG01000133.1"/>
</dbReference>
<proteinExistence type="predicted"/>
<sequence>MSTAIVILRKTFGCVRFVYNKMLADRIDSYKESQEKIDKSIKYPTPAQYKAEFLFLKEVDSLELL</sequence>
<protein>
    <submittedName>
        <fullName evidence="2">Transposase and inactivated derivative</fullName>
    </submittedName>
</protein>
<dbReference type="InterPro" id="IPR021027">
    <property type="entry name" value="Transposase_put_HTH"/>
</dbReference>
<name>M9M1I0_PAEPP</name>
<keyword evidence="3" id="KW-1185">Reference proteome</keyword>
<evidence type="ECO:0000313" key="3">
    <source>
        <dbReference type="Proteomes" id="UP000029453"/>
    </source>
</evidence>
<dbReference type="EMBL" id="BALG01000133">
    <property type="protein sequence ID" value="GAC42749.1"/>
    <property type="molecule type" value="Genomic_DNA"/>
</dbReference>
<reference evidence="2 3" key="1">
    <citation type="submission" date="2012-10" db="EMBL/GenBank/DDBJ databases">
        <title>Draft Genome Sequence of Paenibacillus popilliae ATCC 14706T.</title>
        <authorList>
            <person name="Iiyama K."/>
            <person name="Mori K."/>
            <person name="Mon H."/>
            <person name="Chieda Y."/>
            <person name="Lee J.M."/>
            <person name="Kusakabe T."/>
            <person name="Tashiro K."/>
            <person name="Asano S."/>
            <person name="Yasunaga-Aoki C."/>
            <person name="Shimizu S."/>
        </authorList>
    </citation>
    <scope>NUCLEOTIDE SEQUENCE [LARGE SCALE GENOMIC DNA]</scope>
    <source>
        <strain evidence="2 3">ATCC 14706</strain>
    </source>
</reference>
<comment type="caution">
    <text evidence="2">The sequence shown here is derived from an EMBL/GenBank/DDBJ whole genome shotgun (WGS) entry which is preliminary data.</text>
</comment>
<evidence type="ECO:0000259" key="1">
    <source>
        <dbReference type="Pfam" id="PF12323"/>
    </source>
</evidence>
<evidence type="ECO:0000313" key="2">
    <source>
        <dbReference type="EMBL" id="GAC42749.1"/>
    </source>
</evidence>
<gene>
    <name evidence="2" type="ORF">PPOP_2109</name>
</gene>